<dbReference type="EMBL" id="LXQD01000329">
    <property type="protein sequence ID" value="RCJ21581.1"/>
    <property type="molecule type" value="Genomic_DNA"/>
</dbReference>
<protein>
    <submittedName>
        <fullName evidence="1">Methionine synthase</fullName>
    </submittedName>
</protein>
<sequence length="338" mass="40024">MEFFGVYTLANDVVYDQLVALLNSIEVNVSPDIPICIIPYDERLARIRQEVNSRKNVILFDDWEVIQRWEEFAHQVWAAHPREMQNKTSRPGWYKSHLQRKFVTFEGIFEQFVFYDCDSLAMKPVTDVIEKLKTYDFVFDDWEHIKPRSVAALDISVIQKSGLYTEVDIRPKLHCSSFFGSKRGLFTAKEVEEMKQLLIDQREVEWINGYGWWDDAFLFNYMTLRCDRPLFNFTLSSEYQDRTGNCANADTFINVNNILYDREGLKPIHRIHYMSYSSRDFAHLCQGEDVNIRYQEEFLHYRFLKQPELKPKQLKPPSICSITNKNIQKLLGKITVHI</sequence>
<evidence type="ECO:0000313" key="1">
    <source>
        <dbReference type="EMBL" id="RCJ21581.1"/>
    </source>
</evidence>
<gene>
    <name evidence="1" type="ORF">A6770_30200</name>
</gene>
<accession>A0A367QCT8</accession>
<dbReference type="InterPro" id="IPR029044">
    <property type="entry name" value="Nucleotide-diphossugar_trans"/>
</dbReference>
<evidence type="ECO:0000313" key="2">
    <source>
        <dbReference type="Proteomes" id="UP000252107"/>
    </source>
</evidence>
<keyword evidence="2" id="KW-1185">Reference proteome</keyword>
<name>A0A367QCT8_9NOSO</name>
<reference evidence="1" key="1">
    <citation type="submission" date="2016-04" db="EMBL/GenBank/DDBJ databases">
        <authorList>
            <person name="Tabuchi Yagui T.R."/>
        </authorList>
    </citation>
    <scope>NUCLEOTIDE SEQUENCE [LARGE SCALE GENOMIC DNA]</scope>
    <source>
        <strain evidence="1">NIES-26</strain>
    </source>
</reference>
<proteinExistence type="predicted"/>
<dbReference type="AlphaFoldDB" id="A0A367QCT8"/>
<dbReference type="NCBIfam" id="NF045582">
    <property type="entry name" value="Npun_R2823_gen"/>
    <property type="match status" value="1"/>
</dbReference>
<organism evidence="1 2">
    <name type="scientific">Nostoc minutum NIES-26</name>
    <dbReference type="NCBI Taxonomy" id="1844469"/>
    <lineage>
        <taxon>Bacteria</taxon>
        <taxon>Bacillati</taxon>
        <taxon>Cyanobacteriota</taxon>
        <taxon>Cyanophyceae</taxon>
        <taxon>Nostocales</taxon>
        <taxon>Nostocaceae</taxon>
        <taxon>Nostoc</taxon>
    </lineage>
</organism>
<dbReference type="InterPro" id="IPR054619">
    <property type="entry name" value="Npun_R2821-like"/>
</dbReference>
<dbReference type="Proteomes" id="UP000252107">
    <property type="component" value="Unassembled WGS sequence"/>
</dbReference>
<dbReference type="SUPFAM" id="SSF53448">
    <property type="entry name" value="Nucleotide-diphospho-sugar transferases"/>
    <property type="match status" value="1"/>
</dbReference>
<comment type="caution">
    <text evidence="1">The sequence shown here is derived from an EMBL/GenBank/DDBJ whole genome shotgun (WGS) entry which is preliminary data.</text>
</comment>